<dbReference type="Proteomes" id="UP001597012">
    <property type="component" value="Unassembled WGS sequence"/>
</dbReference>
<proteinExistence type="predicted"/>
<dbReference type="InterPro" id="IPR049311">
    <property type="entry name" value="GIY_YIG_cat"/>
</dbReference>
<organism evidence="2 3">
    <name type="scientific">Maribacter chungangensis</name>
    <dbReference type="NCBI Taxonomy" id="1069117"/>
    <lineage>
        <taxon>Bacteria</taxon>
        <taxon>Pseudomonadati</taxon>
        <taxon>Bacteroidota</taxon>
        <taxon>Flavobacteriia</taxon>
        <taxon>Flavobacteriales</taxon>
        <taxon>Flavobacteriaceae</taxon>
        <taxon>Maribacter</taxon>
    </lineage>
</organism>
<evidence type="ECO:0000313" key="2">
    <source>
        <dbReference type="EMBL" id="MFD0798471.1"/>
    </source>
</evidence>
<evidence type="ECO:0000313" key="3">
    <source>
        <dbReference type="Proteomes" id="UP001597012"/>
    </source>
</evidence>
<dbReference type="EMBL" id="JBHTHY010000011">
    <property type="protein sequence ID" value="MFD0798471.1"/>
    <property type="molecule type" value="Genomic_DNA"/>
</dbReference>
<evidence type="ECO:0000259" key="1">
    <source>
        <dbReference type="Pfam" id="PF20815"/>
    </source>
</evidence>
<keyword evidence="3" id="KW-1185">Reference proteome</keyword>
<gene>
    <name evidence="2" type="ORF">ACFQZJ_13445</name>
</gene>
<dbReference type="RefSeq" id="WP_379935223.1">
    <property type="nucleotide sequence ID" value="NZ_JBHTHY010000011.1"/>
</dbReference>
<dbReference type="Pfam" id="PF20815">
    <property type="entry name" value="GIY_YIG_2"/>
    <property type="match status" value="1"/>
</dbReference>
<name>A0ABW3B6C2_9FLAO</name>
<reference evidence="3" key="1">
    <citation type="journal article" date="2019" name="Int. J. Syst. Evol. Microbiol.">
        <title>The Global Catalogue of Microorganisms (GCM) 10K type strain sequencing project: providing services to taxonomists for standard genome sequencing and annotation.</title>
        <authorList>
            <consortium name="The Broad Institute Genomics Platform"/>
            <consortium name="The Broad Institute Genome Sequencing Center for Infectious Disease"/>
            <person name="Wu L."/>
            <person name="Ma J."/>
        </authorList>
    </citation>
    <scope>NUCLEOTIDE SEQUENCE [LARGE SCALE GENOMIC DNA]</scope>
    <source>
        <strain evidence="3">CCUG 61948</strain>
    </source>
</reference>
<feature type="domain" description="GIY-YIG catalytic" evidence="1">
    <location>
        <begin position="45"/>
        <end position="163"/>
    </location>
</feature>
<protein>
    <submittedName>
        <fullName evidence="2">GIY-YIG nuclease family protein</fullName>
    </submittedName>
</protein>
<accession>A0ABW3B6C2</accession>
<comment type="caution">
    <text evidence="2">The sequence shown here is derived from an EMBL/GenBank/DDBJ whole genome shotgun (WGS) entry which is preliminary data.</text>
</comment>
<sequence length="189" mass="22028">MEQEVVNAILNSKLPMSKIQNLPDNQGIYAYFLDTNKDLNEFGDIGDVIYVGLAVKSLQGRDTMTHLSSGKTGWSSFRRSLGAILKERLNLIAIKRDKNGTKPRPDKYKFTEDGELKLTQWMMTNLKFGYWENQRPFDKENLRSLEEKVILRLRPKLDLDRRTRNKNPNANLLDNYRAVCREEVKSKFK</sequence>